<accession>A0A6A5UYD9</accession>
<evidence type="ECO:0000256" key="1">
    <source>
        <dbReference type="ARBA" id="ARBA00004123"/>
    </source>
</evidence>
<reference evidence="6" key="1">
    <citation type="journal article" date="2020" name="Stud. Mycol.">
        <title>101 Dothideomycetes genomes: a test case for predicting lifestyles and emergence of pathogens.</title>
        <authorList>
            <person name="Haridas S."/>
            <person name="Albert R."/>
            <person name="Binder M."/>
            <person name="Bloem J."/>
            <person name="Labutti K."/>
            <person name="Salamov A."/>
            <person name="Andreopoulos B."/>
            <person name="Baker S."/>
            <person name="Barry K."/>
            <person name="Bills G."/>
            <person name="Bluhm B."/>
            <person name="Cannon C."/>
            <person name="Castanera R."/>
            <person name="Culley D."/>
            <person name="Daum C."/>
            <person name="Ezra D."/>
            <person name="Gonzalez J."/>
            <person name="Henrissat B."/>
            <person name="Kuo A."/>
            <person name="Liang C."/>
            <person name="Lipzen A."/>
            <person name="Lutzoni F."/>
            <person name="Magnuson J."/>
            <person name="Mondo S."/>
            <person name="Nolan M."/>
            <person name="Ohm R."/>
            <person name="Pangilinan J."/>
            <person name="Park H.-J."/>
            <person name="Ramirez L."/>
            <person name="Alfaro M."/>
            <person name="Sun H."/>
            <person name="Tritt A."/>
            <person name="Yoshinaga Y."/>
            <person name="Zwiers L.-H."/>
            <person name="Turgeon B."/>
            <person name="Goodwin S."/>
            <person name="Spatafora J."/>
            <person name="Crous P."/>
            <person name="Grigoriev I."/>
        </authorList>
    </citation>
    <scope>NUCLEOTIDE SEQUENCE</scope>
    <source>
        <strain evidence="6">CBS 107.79</strain>
    </source>
</reference>
<evidence type="ECO:0008006" key="8">
    <source>
        <dbReference type="Google" id="ProtNLM"/>
    </source>
</evidence>
<dbReference type="EMBL" id="ML976704">
    <property type="protein sequence ID" value="KAF1970011.1"/>
    <property type="molecule type" value="Genomic_DNA"/>
</dbReference>
<organism evidence="6 7">
    <name type="scientific">Bimuria novae-zelandiae CBS 107.79</name>
    <dbReference type="NCBI Taxonomy" id="1447943"/>
    <lineage>
        <taxon>Eukaryota</taxon>
        <taxon>Fungi</taxon>
        <taxon>Dikarya</taxon>
        <taxon>Ascomycota</taxon>
        <taxon>Pezizomycotina</taxon>
        <taxon>Dothideomycetes</taxon>
        <taxon>Pleosporomycetidae</taxon>
        <taxon>Pleosporales</taxon>
        <taxon>Massarineae</taxon>
        <taxon>Didymosphaeriaceae</taxon>
        <taxon>Bimuria</taxon>
    </lineage>
</organism>
<comment type="subcellular location">
    <subcellularLocation>
        <location evidence="1">Nucleus</location>
    </subcellularLocation>
</comment>
<dbReference type="PANTHER" id="PTHR31845:SF10">
    <property type="entry name" value="ZN(II)2CYS6 TRANSCRIPTION FACTOR (EUROFUNG)"/>
    <property type="match status" value="1"/>
</dbReference>
<keyword evidence="5" id="KW-0539">Nucleus</keyword>
<evidence type="ECO:0000256" key="5">
    <source>
        <dbReference type="ARBA" id="ARBA00023242"/>
    </source>
</evidence>
<gene>
    <name evidence="6" type="ORF">BU23DRAFT_219867</name>
</gene>
<dbReference type="OrthoDB" id="5226580at2759"/>
<keyword evidence="4" id="KW-0804">Transcription</keyword>
<dbReference type="GO" id="GO:0000976">
    <property type="term" value="F:transcription cis-regulatory region binding"/>
    <property type="evidence" value="ECO:0007669"/>
    <property type="project" value="TreeGrafter"/>
</dbReference>
<name>A0A6A5UYD9_9PLEO</name>
<sequence length="566" mass="64154">MLRNVTADTEEIFVPYDPIDAGLLDDRTAETLLREFRDSCASAFPFVVIPQSVNAKVLRKSQPFLLHAILTATAHRYPGLQRTLAGELKDQISYRIIKHSHKSLELLQGLLLFTGWYHFYYHPVKQQLATMLQLCVAMVQDLDLSKNPHDSRKKWLTGGNGGILHSARSLAEKRAFLGTFHLTAAFSQAWRKRTTLTHTRYMDQCCRHLAECQEYPSDALITPLIQLSALICRVNDFFSYDDIENAEFKGEAFIQMSASNFENELARLAESIPQNLLESHPTLRLSIRLSEIWIYECAVHGPLWDTSGGPSTGRMSAPRLQILSRCLNAVRSYLKTVIAIPDASIHNLSFPSWSAWCYACIIACKLVFLEEEHEQQTGVTETYAEVFRVVMDKSLYREPGPCLLPTEVVSSTWDPIAVAKETEMLSLFHQMYNKMKFTLPEELGVDKADNCDINPLSRVAQFQRNILCSLTNRMNEHIGKLVGPTRSNGSAQESTAIVARENWVAPQTDYAHERQERTRIPLLQNMQFNSMNFESIAPPEGAMPLDGPLSDWLWNSAVDDFTMPSF</sequence>
<dbReference type="AlphaFoldDB" id="A0A6A5UYD9"/>
<dbReference type="Proteomes" id="UP000800036">
    <property type="component" value="Unassembled WGS sequence"/>
</dbReference>
<keyword evidence="2" id="KW-0805">Transcription regulation</keyword>
<evidence type="ECO:0000256" key="3">
    <source>
        <dbReference type="ARBA" id="ARBA00023125"/>
    </source>
</evidence>
<keyword evidence="7" id="KW-1185">Reference proteome</keyword>
<dbReference type="InterPro" id="IPR051089">
    <property type="entry name" value="prtT"/>
</dbReference>
<dbReference type="PANTHER" id="PTHR31845">
    <property type="entry name" value="FINGER DOMAIN PROTEIN, PUTATIVE-RELATED"/>
    <property type="match status" value="1"/>
</dbReference>
<proteinExistence type="predicted"/>
<keyword evidence="3" id="KW-0238">DNA-binding</keyword>
<evidence type="ECO:0000256" key="2">
    <source>
        <dbReference type="ARBA" id="ARBA00023015"/>
    </source>
</evidence>
<evidence type="ECO:0000313" key="6">
    <source>
        <dbReference type="EMBL" id="KAF1970011.1"/>
    </source>
</evidence>
<dbReference type="GO" id="GO:0005634">
    <property type="term" value="C:nucleus"/>
    <property type="evidence" value="ECO:0007669"/>
    <property type="project" value="UniProtKB-SubCell"/>
</dbReference>
<evidence type="ECO:0000313" key="7">
    <source>
        <dbReference type="Proteomes" id="UP000800036"/>
    </source>
</evidence>
<evidence type="ECO:0000256" key="4">
    <source>
        <dbReference type="ARBA" id="ARBA00023163"/>
    </source>
</evidence>
<protein>
    <recommendedName>
        <fullName evidence="8">Transcription factor domain-containing protein</fullName>
    </recommendedName>
</protein>
<dbReference type="GO" id="GO:0000981">
    <property type="term" value="F:DNA-binding transcription factor activity, RNA polymerase II-specific"/>
    <property type="evidence" value="ECO:0007669"/>
    <property type="project" value="TreeGrafter"/>
</dbReference>